<dbReference type="SMART" id="SM00663">
    <property type="entry name" value="RPOLA_N"/>
    <property type="match status" value="1"/>
</dbReference>
<feature type="binding site" evidence="7">
    <location>
        <position position="862"/>
    </location>
    <ligand>
        <name>Zn(2+)</name>
        <dbReference type="ChEBI" id="CHEBI:29105"/>
        <label>2</label>
    </ligand>
</feature>
<dbReference type="Pfam" id="PF04983">
    <property type="entry name" value="RNA_pol_Rpb1_3"/>
    <property type="match status" value="1"/>
</dbReference>
<dbReference type="InterPro" id="IPR007083">
    <property type="entry name" value="RNA_pol_Rpb1_4"/>
</dbReference>
<keyword evidence="7" id="KW-0862">Zinc</keyword>
<dbReference type="Proteomes" id="UP000178068">
    <property type="component" value="Unassembled WGS sequence"/>
</dbReference>
<evidence type="ECO:0000256" key="9">
    <source>
        <dbReference type="SAM" id="Coils"/>
    </source>
</evidence>
<dbReference type="CDD" id="cd01609">
    <property type="entry name" value="RNAP_beta'_N"/>
    <property type="match status" value="1"/>
</dbReference>
<dbReference type="InterPro" id="IPR007066">
    <property type="entry name" value="RNA_pol_Rpb1_3"/>
</dbReference>
<feature type="binding site" evidence="7">
    <location>
        <position position="60"/>
    </location>
    <ligand>
        <name>Zn(2+)</name>
        <dbReference type="ChEBI" id="CHEBI:29105"/>
        <label>1</label>
    </ligand>
</feature>
<dbReference type="PANTHER" id="PTHR19376">
    <property type="entry name" value="DNA-DIRECTED RNA POLYMERASE"/>
    <property type="match status" value="1"/>
</dbReference>
<feature type="binding site" evidence="7">
    <location>
        <position position="75"/>
    </location>
    <ligand>
        <name>Zn(2+)</name>
        <dbReference type="ChEBI" id="CHEBI:29105"/>
        <label>1</label>
    </ligand>
</feature>
<comment type="cofactor">
    <cofactor evidence="7">
        <name>Mg(2+)</name>
        <dbReference type="ChEBI" id="CHEBI:18420"/>
    </cofactor>
    <text evidence="7">Binds 1 Mg(2+) ion per subunit.</text>
</comment>
<feature type="binding site" evidence="7">
    <location>
        <position position="932"/>
    </location>
    <ligand>
        <name>Zn(2+)</name>
        <dbReference type="ChEBI" id="CHEBI:29105"/>
        <label>2</label>
    </ligand>
</feature>
<dbReference type="Gene3D" id="4.10.860.120">
    <property type="entry name" value="RNA polymerase II, clamp domain"/>
    <property type="match status" value="1"/>
</dbReference>
<dbReference type="Gene3D" id="2.40.40.20">
    <property type="match status" value="1"/>
</dbReference>
<dbReference type="STRING" id="1802603.A3F35_01675"/>
<dbReference type="InterPro" id="IPR006592">
    <property type="entry name" value="RNA_pol_N"/>
</dbReference>
<comment type="cofactor">
    <cofactor evidence="7">
        <name>Zn(2+)</name>
        <dbReference type="ChEBI" id="CHEBI:29105"/>
    </cofactor>
    <text evidence="7">Binds 2 Zn(2+) ions per subunit.</text>
</comment>
<dbReference type="AlphaFoldDB" id="A0A1G1WRN5"/>
<dbReference type="InterPro" id="IPR045867">
    <property type="entry name" value="DNA-dir_RpoC_beta_prime"/>
</dbReference>
<dbReference type="EC" id="2.7.7.6" evidence="7"/>
<comment type="caution">
    <text evidence="11">The sequence shown here is derived from an EMBL/GenBank/DDBJ whole genome shotgun (WGS) entry which is preliminary data.</text>
</comment>
<dbReference type="InterPro" id="IPR012754">
    <property type="entry name" value="DNA-dir_RpoC_beta_prime_bact"/>
</dbReference>
<dbReference type="InterPro" id="IPR007080">
    <property type="entry name" value="RNA_pol_Rpb1_1"/>
</dbReference>
<name>A0A1G1WRN5_9BACT</name>
<sequence>MNEIKDFKALRIILASAEDIKSWSHGEVTKPETINYRTFKPEKDGLFDEKIFGPTKDWECYCGKYKRIRYRGVICDKCGVEVTQSKVRRERMGHIKLSAPVAHVWFFKGTPSKLSQLLDITPRSLDAVVYFAEYLVTGIDEEKKEKALSRLVEEVKKRQEEVRAEFKKREALLDKEAKGETKKVDVKNKEQKELIVDEIALKAKARLKSLKEEEMAELSRVEEINKALSERIKTIRKLSLLSEDEYQRLIDYGVSDFIKVGMGAEALLEVLKNLDLAELAQELREEVQKSSGQKQLKATKRLRVAEGFRAAEINLEWMILEFLPVIPPDLRPMVQLSGGRFATSDLNDLYRRVINRNNRLRRLTDLGAPEIILRNEKRMLQEAVDALIDSSQRPTTTTRAGVQQLRSLSDMLKGKQGRFRQNLLGKRVDYSGRSVIIIAPDIKLNECRLPKEMALELFKPFVLRELIFQGYAPNVKSAKHVFERRGTEVWDILENITKNHPVLLNRAPTLHRLGMQAFYPILTEGNAIGIHPSVTTGYGADFDGDQMAIHIPLAANAQKEAIDLMMSTNNLLRPADGEPIMTPKQDVFLGVFFITKMDEGEPRGLFGIDDAITAYQAGKLKLREPINLYYRGEVMKTTVGRLLFNLSLPEELRFHNELITGSALKKFFSKSQNLLGKDRTVKMIDDLKDLGFRYVTESGLSMSVADCEIIPNKAKLIAGTDKKVEEIERNFRRGLITEAEKIRLSEELWASLTVEIDELTWKNFSEDNPLRLMLESGARGSRDQIKQLAGMRGLIADPLGRIVELPQKSNYREGLDVYEYFTSTRGARKGLVDKALKTADAGYLTRRLVDVAHDVLVRQEDCGTKEGILFGEENSRSNRFYERLFGRAAASDIKGKNGKTIKKAGEMLLEEDLPTLEKAEVKEALLRSVLTCETKFGVCQLCYGRDLSTKQLVAIGTPVGVIAAQSIGEPGTQLTMRTFHLGGIVGLDITQGLPRVDEIFEARTPKTSAVITEIPGRIAILETDEGRKVQITAIDKSSKVEKEYVIPVASELLYKEGDLVASGDALTGGHLDLKILLETKGIRSVQQYIIGELQKVYESQGAPINDKHFETIVRKMSEKVRVETAGDTALLPGELVDRVKFAEENAKVLAQGGEPATAAVVILGITRAALFTESVLSAARFQETTSVLTDAATSGKIDYLRGLKENVIIGRLIPTGERARLTKAPLEDSQVVAAEEVDIKEAEVVEKEAEKVEERQPEAAEA</sequence>
<dbReference type="InterPro" id="IPR007081">
    <property type="entry name" value="RNA_pol_Rpb1_5"/>
</dbReference>
<keyword evidence="1 7" id="KW-0240">DNA-directed RNA polymerase</keyword>
<dbReference type="Gene3D" id="1.10.150.390">
    <property type="match status" value="1"/>
</dbReference>
<dbReference type="HAMAP" id="MF_01322">
    <property type="entry name" value="RNApol_bact_RpoC"/>
    <property type="match status" value="1"/>
</dbReference>
<keyword evidence="9" id="KW-0175">Coiled coil</keyword>
<evidence type="ECO:0000256" key="1">
    <source>
        <dbReference type="ARBA" id="ARBA00022478"/>
    </source>
</evidence>
<feature type="binding site" evidence="7">
    <location>
        <position position="545"/>
    </location>
    <ligand>
        <name>Mg(2+)</name>
        <dbReference type="ChEBI" id="CHEBI:18420"/>
    </ligand>
</feature>
<dbReference type="InterPro" id="IPR038120">
    <property type="entry name" value="Rpb1_funnel_sf"/>
</dbReference>
<evidence type="ECO:0000256" key="4">
    <source>
        <dbReference type="ARBA" id="ARBA00022723"/>
    </source>
</evidence>
<feature type="domain" description="RNA polymerase N-terminal" evidence="10">
    <location>
        <begin position="316"/>
        <end position="595"/>
    </location>
</feature>
<dbReference type="NCBIfam" id="TIGR02386">
    <property type="entry name" value="rpoC_TIGR"/>
    <property type="match status" value="1"/>
</dbReference>
<dbReference type="Pfam" id="PF00623">
    <property type="entry name" value="RNA_pol_Rpb1_2"/>
    <property type="match status" value="2"/>
</dbReference>
<evidence type="ECO:0000256" key="3">
    <source>
        <dbReference type="ARBA" id="ARBA00022695"/>
    </source>
</evidence>
<dbReference type="GO" id="GO:0008270">
    <property type="term" value="F:zinc ion binding"/>
    <property type="evidence" value="ECO:0007669"/>
    <property type="project" value="UniProtKB-UniRule"/>
</dbReference>
<comment type="subunit">
    <text evidence="7">The RNAP catalytic core consists of 2 alpha, 1 beta, 1 beta' and 1 omega subunit. When a sigma factor is associated with the core the holoenzyme is formed, which can initiate transcription.</text>
</comment>
<keyword evidence="5 7" id="KW-0804">Transcription</keyword>
<evidence type="ECO:0000256" key="6">
    <source>
        <dbReference type="ARBA" id="ARBA00048552"/>
    </source>
</evidence>
<evidence type="ECO:0000313" key="11">
    <source>
        <dbReference type="EMBL" id="OGY30415.1"/>
    </source>
</evidence>
<evidence type="ECO:0000256" key="5">
    <source>
        <dbReference type="ARBA" id="ARBA00023163"/>
    </source>
</evidence>
<dbReference type="Gene3D" id="1.10.274.100">
    <property type="entry name" value="RNA polymerase Rpb1, domain 3"/>
    <property type="match status" value="1"/>
</dbReference>
<dbReference type="GO" id="GO:0000428">
    <property type="term" value="C:DNA-directed RNA polymerase complex"/>
    <property type="evidence" value="ECO:0007669"/>
    <property type="project" value="UniProtKB-KW"/>
</dbReference>
<feature type="binding site" evidence="7">
    <location>
        <position position="939"/>
    </location>
    <ligand>
        <name>Zn(2+)</name>
        <dbReference type="ChEBI" id="CHEBI:29105"/>
        <label>2</label>
    </ligand>
</feature>
<dbReference type="GO" id="GO:0000287">
    <property type="term" value="F:magnesium ion binding"/>
    <property type="evidence" value="ECO:0007669"/>
    <property type="project" value="UniProtKB-UniRule"/>
</dbReference>
<dbReference type="InterPro" id="IPR044893">
    <property type="entry name" value="RNA_pol_Rpb1_clamp_domain"/>
</dbReference>
<organism evidence="11 12">
    <name type="scientific">Candidatus Woykebacteria bacterium RIFCSPHIGHO2_12_FULL_45_10</name>
    <dbReference type="NCBI Taxonomy" id="1802603"/>
    <lineage>
        <taxon>Bacteria</taxon>
        <taxon>Candidatus Woykeibacteriota</taxon>
    </lineage>
</organism>
<dbReference type="PANTHER" id="PTHR19376:SF54">
    <property type="entry name" value="DNA-DIRECTED RNA POLYMERASE SUBUNIT BETA"/>
    <property type="match status" value="1"/>
</dbReference>
<dbReference type="EMBL" id="MHCZ01000003">
    <property type="protein sequence ID" value="OGY30415.1"/>
    <property type="molecule type" value="Genomic_DNA"/>
</dbReference>
<evidence type="ECO:0000256" key="7">
    <source>
        <dbReference type="HAMAP-Rule" id="MF_01322"/>
    </source>
</evidence>
<protein>
    <recommendedName>
        <fullName evidence="7">DNA-directed RNA polymerase subunit beta'</fullName>
        <shortName evidence="7">RNAP subunit beta'</shortName>
        <ecNumber evidence="7">2.7.7.6</ecNumber>
    </recommendedName>
    <alternativeName>
        <fullName evidence="7">RNA polymerase subunit beta'</fullName>
    </alternativeName>
    <alternativeName>
        <fullName evidence="7">Transcriptase subunit beta'</fullName>
    </alternativeName>
</protein>
<dbReference type="GO" id="GO:0003899">
    <property type="term" value="F:DNA-directed RNA polymerase activity"/>
    <property type="evidence" value="ECO:0007669"/>
    <property type="project" value="UniProtKB-UniRule"/>
</dbReference>
<keyword evidence="7" id="KW-0460">Magnesium</keyword>
<comment type="similarity">
    <text evidence="7 8">Belongs to the RNA polymerase beta' chain family.</text>
</comment>
<dbReference type="Gene3D" id="1.10.1790.20">
    <property type="match status" value="1"/>
</dbReference>
<dbReference type="Gene3D" id="1.10.40.90">
    <property type="match status" value="1"/>
</dbReference>
<dbReference type="InterPro" id="IPR042102">
    <property type="entry name" value="RNA_pol_Rpb1_3_sf"/>
</dbReference>
<feature type="binding site" evidence="7">
    <location>
        <position position="78"/>
    </location>
    <ligand>
        <name>Zn(2+)</name>
        <dbReference type="ChEBI" id="CHEBI:29105"/>
        <label>1</label>
    </ligand>
</feature>
<evidence type="ECO:0000313" key="12">
    <source>
        <dbReference type="Proteomes" id="UP000178068"/>
    </source>
</evidence>
<dbReference type="InterPro" id="IPR000722">
    <property type="entry name" value="RNA_pol_asu"/>
</dbReference>
<evidence type="ECO:0000256" key="8">
    <source>
        <dbReference type="RuleBase" id="RU004279"/>
    </source>
</evidence>
<proteinExistence type="inferred from homology"/>
<keyword evidence="3 7" id="KW-0548">Nucleotidyltransferase</keyword>
<dbReference type="Pfam" id="PF05000">
    <property type="entry name" value="RNA_pol_Rpb1_4"/>
    <property type="match status" value="1"/>
</dbReference>
<feature type="coiled-coil region" evidence="9">
    <location>
        <begin position="204"/>
        <end position="238"/>
    </location>
</feature>
<gene>
    <name evidence="7" type="primary">rpoC</name>
    <name evidence="11" type="ORF">A3F35_01675</name>
</gene>
<feature type="binding site" evidence="7">
    <location>
        <position position="543"/>
    </location>
    <ligand>
        <name>Mg(2+)</name>
        <dbReference type="ChEBI" id="CHEBI:18420"/>
    </ligand>
</feature>
<feature type="binding site" evidence="7">
    <location>
        <position position="942"/>
    </location>
    <ligand>
        <name>Zn(2+)</name>
        <dbReference type="ChEBI" id="CHEBI:29105"/>
        <label>2</label>
    </ligand>
</feature>
<dbReference type="Pfam" id="PF04997">
    <property type="entry name" value="RNA_pol_Rpb1_1"/>
    <property type="match status" value="1"/>
</dbReference>
<comment type="catalytic activity">
    <reaction evidence="6 7 8">
        <text>RNA(n) + a ribonucleoside 5'-triphosphate = RNA(n+1) + diphosphate</text>
        <dbReference type="Rhea" id="RHEA:21248"/>
        <dbReference type="Rhea" id="RHEA-COMP:14527"/>
        <dbReference type="Rhea" id="RHEA-COMP:17342"/>
        <dbReference type="ChEBI" id="CHEBI:33019"/>
        <dbReference type="ChEBI" id="CHEBI:61557"/>
        <dbReference type="ChEBI" id="CHEBI:140395"/>
        <dbReference type="EC" id="2.7.7.6"/>
    </reaction>
</comment>
<evidence type="ECO:0000259" key="10">
    <source>
        <dbReference type="SMART" id="SM00663"/>
    </source>
</evidence>
<keyword evidence="2 7" id="KW-0808">Transferase</keyword>
<dbReference type="Gene3D" id="1.10.132.30">
    <property type="match status" value="1"/>
</dbReference>
<dbReference type="GO" id="GO:0006351">
    <property type="term" value="P:DNA-templated transcription"/>
    <property type="evidence" value="ECO:0007669"/>
    <property type="project" value="UniProtKB-UniRule"/>
</dbReference>
<reference evidence="11 12" key="1">
    <citation type="journal article" date="2016" name="Nat. Commun.">
        <title>Thousands of microbial genomes shed light on interconnected biogeochemical processes in an aquifer system.</title>
        <authorList>
            <person name="Anantharaman K."/>
            <person name="Brown C.T."/>
            <person name="Hug L.A."/>
            <person name="Sharon I."/>
            <person name="Castelle C.J."/>
            <person name="Probst A.J."/>
            <person name="Thomas B.C."/>
            <person name="Singh A."/>
            <person name="Wilkins M.J."/>
            <person name="Karaoz U."/>
            <person name="Brodie E.L."/>
            <person name="Williams K.H."/>
            <person name="Hubbard S.S."/>
            <person name="Banfield J.F."/>
        </authorList>
    </citation>
    <scope>NUCLEOTIDE SEQUENCE [LARGE SCALE GENOMIC DNA]</scope>
</reference>
<feature type="binding site" evidence="7">
    <location>
        <position position="541"/>
    </location>
    <ligand>
        <name>Mg(2+)</name>
        <dbReference type="ChEBI" id="CHEBI:18420"/>
    </ligand>
</feature>
<feature type="binding site" evidence="7">
    <location>
        <position position="62"/>
    </location>
    <ligand>
        <name>Zn(2+)</name>
        <dbReference type="ChEBI" id="CHEBI:29105"/>
        <label>1</label>
    </ligand>
</feature>
<keyword evidence="4 7" id="KW-0479">Metal-binding</keyword>
<dbReference type="SUPFAM" id="SSF64484">
    <property type="entry name" value="beta and beta-prime subunits of DNA dependent RNA-polymerase"/>
    <property type="match status" value="1"/>
</dbReference>
<dbReference type="GO" id="GO:0003677">
    <property type="term" value="F:DNA binding"/>
    <property type="evidence" value="ECO:0007669"/>
    <property type="project" value="UniProtKB-UniRule"/>
</dbReference>
<accession>A0A1G1WRN5</accession>
<dbReference type="CDD" id="cd02655">
    <property type="entry name" value="RNAP_beta'_C"/>
    <property type="match status" value="1"/>
</dbReference>
<comment type="function">
    <text evidence="7 8">DNA-dependent RNA polymerase catalyzes the transcription of DNA into RNA using the four ribonucleoside triphosphates as substrates.</text>
</comment>
<evidence type="ECO:0000256" key="2">
    <source>
        <dbReference type="ARBA" id="ARBA00022679"/>
    </source>
</evidence>
<dbReference type="Pfam" id="PF04998">
    <property type="entry name" value="RNA_pol_Rpb1_5"/>
    <property type="match status" value="1"/>
</dbReference>
<dbReference type="Gene3D" id="2.40.50.100">
    <property type="match status" value="1"/>
</dbReference>